<name>A0A816E1A6_ADIRI</name>
<gene>
    <name evidence="1" type="ORF">EDS130_LOCUS26966</name>
    <name evidence="2" type="ORF">XAT740_LOCUS53797</name>
</gene>
<dbReference type="Proteomes" id="UP000663828">
    <property type="component" value="Unassembled WGS sequence"/>
</dbReference>
<dbReference type="Proteomes" id="UP000663852">
    <property type="component" value="Unassembled WGS sequence"/>
</dbReference>
<protein>
    <submittedName>
        <fullName evidence="2">Uncharacterized protein</fullName>
    </submittedName>
</protein>
<organism evidence="2 3">
    <name type="scientific">Adineta ricciae</name>
    <name type="common">Rotifer</name>
    <dbReference type="NCBI Taxonomy" id="249248"/>
    <lineage>
        <taxon>Eukaryota</taxon>
        <taxon>Metazoa</taxon>
        <taxon>Spiralia</taxon>
        <taxon>Gnathifera</taxon>
        <taxon>Rotifera</taxon>
        <taxon>Eurotatoria</taxon>
        <taxon>Bdelloidea</taxon>
        <taxon>Adinetida</taxon>
        <taxon>Adinetidae</taxon>
        <taxon>Adineta</taxon>
    </lineage>
</organism>
<feature type="non-terminal residue" evidence="2">
    <location>
        <position position="1"/>
    </location>
</feature>
<sequence>PHETDRNSPEKGAKFPVGILLPCSSDFRCFPVGSGVFSAAFLQDPKGSGRRNNIAGKNENKCCEQSY</sequence>
<keyword evidence="3" id="KW-1185">Reference proteome</keyword>
<proteinExistence type="predicted"/>
<dbReference type="EMBL" id="CAJNOJ010000167">
    <property type="protein sequence ID" value="CAF1231710.1"/>
    <property type="molecule type" value="Genomic_DNA"/>
</dbReference>
<comment type="caution">
    <text evidence="2">The sequence shown here is derived from an EMBL/GenBank/DDBJ whole genome shotgun (WGS) entry which is preliminary data.</text>
</comment>
<evidence type="ECO:0000313" key="3">
    <source>
        <dbReference type="Proteomes" id="UP000663828"/>
    </source>
</evidence>
<reference evidence="2" key="1">
    <citation type="submission" date="2021-02" db="EMBL/GenBank/DDBJ databases">
        <authorList>
            <person name="Nowell W R."/>
        </authorList>
    </citation>
    <scope>NUCLEOTIDE SEQUENCE</scope>
</reference>
<dbReference type="AlphaFoldDB" id="A0A816E1A6"/>
<evidence type="ECO:0000313" key="2">
    <source>
        <dbReference type="EMBL" id="CAF1643897.1"/>
    </source>
</evidence>
<dbReference type="EMBL" id="CAJNOR010009364">
    <property type="protein sequence ID" value="CAF1643897.1"/>
    <property type="molecule type" value="Genomic_DNA"/>
</dbReference>
<accession>A0A816E1A6</accession>
<evidence type="ECO:0000313" key="1">
    <source>
        <dbReference type="EMBL" id="CAF1231710.1"/>
    </source>
</evidence>